<dbReference type="InterPro" id="IPR000160">
    <property type="entry name" value="GGDEF_dom"/>
</dbReference>
<dbReference type="EC" id="2.7.7.65" evidence="1"/>
<dbReference type="SUPFAM" id="SSF55073">
    <property type="entry name" value="Nucleotide cyclase"/>
    <property type="match status" value="1"/>
</dbReference>
<reference evidence="6 7" key="1">
    <citation type="submission" date="2019-01" db="EMBL/GenBank/DDBJ databases">
        <authorList>
            <person name="Chen W.-M."/>
        </authorList>
    </citation>
    <scope>NUCLEOTIDE SEQUENCE [LARGE SCALE GENOMIC DNA]</scope>
    <source>
        <strain evidence="6 7">TER-1</strain>
    </source>
</reference>
<dbReference type="InterPro" id="IPR043128">
    <property type="entry name" value="Rev_trsase/Diguanyl_cyclase"/>
</dbReference>
<keyword evidence="7" id="KW-1185">Reference proteome</keyword>
<evidence type="ECO:0000259" key="5">
    <source>
        <dbReference type="PROSITE" id="PS50887"/>
    </source>
</evidence>
<dbReference type="Pfam" id="PF00990">
    <property type="entry name" value="GGDEF"/>
    <property type="match status" value="1"/>
</dbReference>
<dbReference type="FunFam" id="3.30.70.270:FF:000001">
    <property type="entry name" value="Diguanylate cyclase domain protein"/>
    <property type="match status" value="1"/>
</dbReference>
<dbReference type="SMART" id="SM00267">
    <property type="entry name" value="GGDEF"/>
    <property type="match status" value="1"/>
</dbReference>
<protein>
    <recommendedName>
        <fullName evidence="1">diguanylate cyclase</fullName>
        <ecNumber evidence="1">2.7.7.65</ecNumber>
    </recommendedName>
</protein>
<dbReference type="CDD" id="cd12914">
    <property type="entry name" value="PDC1_DGC_like"/>
    <property type="match status" value="1"/>
</dbReference>
<dbReference type="GO" id="GO:0052621">
    <property type="term" value="F:diguanylate cyclase activity"/>
    <property type="evidence" value="ECO:0007669"/>
    <property type="project" value="UniProtKB-EC"/>
</dbReference>
<dbReference type="CDD" id="cd01949">
    <property type="entry name" value="GGDEF"/>
    <property type="match status" value="1"/>
</dbReference>
<dbReference type="EMBL" id="SACP01000019">
    <property type="protein sequence ID" value="RVU15799.1"/>
    <property type="molecule type" value="Genomic_DNA"/>
</dbReference>
<evidence type="ECO:0000256" key="2">
    <source>
        <dbReference type="ARBA" id="ARBA00034247"/>
    </source>
</evidence>
<evidence type="ECO:0000256" key="1">
    <source>
        <dbReference type="ARBA" id="ARBA00012528"/>
    </source>
</evidence>
<dbReference type="Gene3D" id="3.30.450.20">
    <property type="entry name" value="PAS domain"/>
    <property type="match status" value="2"/>
</dbReference>
<dbReference type="AlphaFoldDB" id="A0A3S2V568"/>
<dbReference type="Proteomes" id="UP000286997">
    <property type="component" value="Unassembled WGS sequence"/>
</dbReference>
<dbReference type="Gene3D" id="3.30.70.270">
    <property type="match status" value="1"/>
</dbReference>
<organism evidence="6 7">
    <name type="scientific">Methylobacterium oryzihabitans</name>
    <dbReference type="NCBI Taxonomy" id="2499852"/>
    <lineage>
        <taxon>Bacteria</taxon>
        <taxon>Pseudomonadati</taxon>
        <taxon>Pseudomonadota</taxon>
        <taxon>Alphaproteobacteria</taxon>
        <taxon>Hyphomicrobiales</taxon>
        <taxon>Methylobacteriaceae</taxon>
        <taxon>Methylobacterium</taxon>
    </lineage>
</organism>
<comment type="catalytic activity">
    <reaction evidence="2">
        <text>2 GTP = 3',3'-c-di-GMP + 2 diphosphate</text>
        <dbReference type="Rhea" id="RHEA:24898"/>
        <dbReference type="ChEBI" id="CHEBI:33019"/>
        <dbReference type="ChEBI" id="CHEBI:37565"/>
        <dbReference type="ChEBI" id="CHEBI:58805"/>
        <dbReference type="EC" id="2.7.7.65"/>
    </reaction>
</comment>
<dbReference type="InterPro" id="IPR050469">
    <property type="entry name" value="Diguanylate_Cyclase"/>
</dbReference>
<dbReference type="InterPro" id="IPR054327">
    <property type="entry name" value="His-kinase-like_sensor"/>
</dbReference>
<evidence type="ECO:0000256" key="3">
    <source>
        <dbReference type="SAM" id="MobiDB-lite"/>
    </source>
</evidence>
<dbReference type="GO" id="GO:0043709">
    <property type="term" value="P:cell adhesion involved in single-species biofilm formation"/>
    <property type="evidence" value="ECO:0007669"/>
    <property type="project" value="TreeGrafter"/>
</dbReference>
<keyword evidence="4" id="KW-0472">Membrane</keyword>
<dbReference type="PANTHER" id="PTHR45138:SF9">
    <property type="entry name" value="DIGUANYLATE CYCLASE DGCM-RELATED"/>
    <property type="match status" value="1"/>
</dbReference>
<dbReference type="OrthoDB" id="9812260at2"/>
<feature type="compositionally biased region" description="Basic residues" evidence="3">
    <location>
        <begin position="91"/>
        <end position="105"/>
    </location>
</feature>
<feature type="domain" description="GGDEF" evidence="5">
    <location>
        <begin position="522"/>
        <end position="659"/>
    </location>
</feature>
<evidence type="ECO:0000313" key="7">
    <source>
        <dbReference type="Proteomes" id="UP000286997"/>
    </source>
</evidence>
<keyword evidence="4" id="KW-1133">Transmembrane helix</keyword>
<feature type="transmembrane region" description="Helical" evidence="4">
    <location>
        <begin position="177"/>
        <end position="201"/>
    </location>
</feature>
<accession>A0A3S2V568</accession>
<sequence length="668" mass="71166">MQPGQPAPRRHAVGRRPVEAARHQGEAAFLRQVGEVAGPQQRVLQVRRDDREVVRIEGRELQEVGLRVLHRRYPSALARRGAGRAGGGKSVRARAPARRPGRSRKGLGSDAPLWRQPATDSPSCRRLRPDRRSVAFSAWSWREIHLWPRHSGSGGAAIDGTASDRGVVGDRRLRRSLALWAAIFVCALCCSFFGLEVWRAWSERDTEIRRIEETTLTLARSLAQHADDTVGIAGLALGDLVERVEADGMGDRERLTRLMVSAVATMPRLGGLFLFDAEGRWMASSAPASPANANNGDRDYFRRHKADPSPAVAVGQPVRSRSRGHWIIPVSRRIDAPDGSFAGVALVTLAASYFSDTYAPFQIGAKGSITLLGEDATLLSRQPVDESRIGGDSGLGAILHRHLPEAPTGTYAFVSTLDGVERLGGYAGAAHAPLVVVVAAAREEALAPWRRDTLARLGAAGLGSLLVGGLGAWLVRLIRRQEAVEARLQAMATTDGLTGLANRRSLDAALEREWRRAARSGAPVSLLLVDIDHFKAFNDAYGHPEGDACLAAVAGALAGAVRRGGDLAARYGGEEFALLLPGATAEEARRVAEAAREAVARLDRPHAHGPASGRVSVSVGVAAALPGPASAPALLVAAADAALYRAKREGRDRVALAPSLAGFARRAG</sequence>
<keyword evidence="4" id="KW-0812">Transmembrane</keyword>
<dbReference type="CDD" id="cd12915">
    <property type="entry name" value="PDC2_DGC_like"/>
    <property type="match status" value="1"/>
</dbReference>
<dbReference type="PROSITE" id="PS50887">
    <property type="entry name" value="GGDEF"/>
    <property type="match status" value="1"/>
</dbReference>
<dbReference type="PANTHER" id="PTHR45138">
    <property type="entry name" value="REGULATORY COMPONENTS OF SENSORY TRANSDUCTION SYSTEM"/>
    <property type="match status" value="1"/>
</dbReference>
<gene>
    <name evidence="6" type="ORF">EOE48_18560</name>
</gene>
<dbReference type="InterPro" id="IPR029787">
    <property type="entry name" value="Nucleotide_cyclase"/>
</dbReference>
<proteinExistence type="predicted"/>
<dbReference type="NCBIfam" id="TIGR00254">
    <property type="entry name" value="GGDEF"/>
    <property type="match status" value="1"/>
</dbReference>
<feature type="region of interest" description="Disordered" evidence="3">
    <location>
        <begin position="79"/>
        <end position="126"/>
    </location>
</feature>
<evidence type="ECO:0000256" key="4">
    <source>
        <dbReference type="SAM" id="Phobius"/>
    </source>
</evidence>
<dbReference type="Pfam" id="PF22588">
    <property type="entry name" value="dCache_1_like"/>
    <property type="match status" value="1"/>
</dbReference>
<dbReference type="GO" id="GO:0005886">
    <property type="term" value="C:plasma membrane"/>
    <property type="evidence" value="ECO:0007669"/>
    <property type="project" value="TreeGrafter"/>
</dbReference>
<evidence type="ECO:0000313" key="6">
    <source>
        <dbReference type="EMBL" id="RVU15799.1"/>
    </source>
</evidence>
<comment type="caution">
    <text evidence="6">The sequence shown here is derived from an EMBL/GenBank/DDBJ whole genome shotgun (WGS) entry which is preliminary data.</text>
</comment>
<feature type="region of interest" description="Disordered" evidence="3">
    <location>
        <begin position="1"/>
        <end position="23"/>
    </location>
</feature>
<dbReference type="GO" id="GO:1902201">
    <property type="term" value="P:negative regulation of bacterial-type flagellum-dependent cell motility"/>
    <property type="evidence" value="ECO:0007669"/>
    <property type="project" value="TreeGrafter"/>
</dbReference>
<name>A0A3S2V568_9HYPH</name>